<dbReference type="GO" id="GO:0008049">
    <property type="term" value="P:male courtship behavior"/>
    <property type="evidence" value="ECO:0007669"/>
    <property type="project" value="TreeGrafter"/>
</dbReference>
<protein>
    <recommendedName>
        <fullName evidence="11">Gustatory receptor</fullName>
    </recommendedName>
</protein>
<name>A0A834IP28_RHYFE</name>
<proteinExistence type="predicted"/>
<dbReference type="Pfam" id="PF08395">
    <property type="entry name" value="7tm_7"/>
    <property type="match status" value="1"/>
</dbReference>
<dbReference type="GO" id="GO:0030425">
    <property type="term" value="C:dendrite"/>
    <property type="evidence" value="ECO:0007669"/>
    <property type="project" value="TreeGrafter"/>
</dbReference>
<dbReference type="GO" id="GO:0030424">
    <property type="term" value="C:axon"/>
    <property type="evidence" value="ECO:0007669"/>
    <property type="project" value="TreeGrafter"/>
</dbReference>
<dbReference type="Proteomes" id="UP000625711">
    <property type="component" value="Unassembled WGS sequence"/>
</dbReference>
<dbReference type="GO" id="GO:0005886">
    <property type="term" value="C:plasma membrane"/>
    <property type="evidence" value="ECO:0007669"/>
    <property type="project" value="UniProtKB-SubCell"/>
</dbReference>
<dbReference type="AlphaFoldDB" id="A0A834IP28"/>
<dbReference type="PROSITE" id="PS51257">
    <property type="entry name" value="PROKAR_LIPOPROTEIN"/>
    <property type="match status" value="1"/>
</dbReference>
<evidence type="ECO:0000313" key="9">
    <source>
        <dbReference type="EMBL" id="KAF7284724.1"/>
    </source>
</evidence>
<dbReference type="PANTHER" id="PTHR21143">
    <property type="entry name" value="INVERTEBRATE GUSTATORY RECEPTOR"/>
    <property type="match status" value="1"/>
</dbReference>
<dbReference type="GO" id="GO:0007635">
    <property type="term" value="P:chemosensory behavior"/>
    <property type="evidence" value="ECO:0007669"/>
    <property type="project" value="TreeGrafter"/>
</dbReference>
<dbReference type="GO" id="GO:0050909">
    <property type="term" value="P:sensory perception of taste"/>
    <property type="evidence" value="ECO:0007669"/>
    <property type="project" value="InterPro"/>
</dbReference>
<keyword evidence="4 8" id="KW-1133">Transmembrane helix</keyword>
<feature type="transmembrane region" description="Helical" evidence="8">
    <location>
        <begin position="26"/>
        <end position="46"/>
    </location>
</feature>
<evidence type="ECO:0000256" key="6">
    <source>
        <dbReference type="ARBA" id="ARBA00023170"/>
    </source>
</evidence>
<gene>
    <name evidence="9" type="ORF">GWI33_021733</name>
</gene>
<evidence type="ECO:0008006" key="11">
    <source>
        <dbReference type="Google" id="ProtNLM"/>
    </source>
</evidence>
<keyword evidence="2" id="KW-1003">Cell membrane</keyword>
<evidence type="ECO:0000256" key="7">
    <source>
        <dbReference type="ARBA" id="ARBA00023224"/>
    </source>
</evidence>
<keyword evidence="5 8" id="KW-0472">Membrane</keyword>
<dbReference type="EMBL" id="JAACXV010000071">
    <property type="protein sequence ID" value="KAF7284724.1"/>
    <property type="molecule type" value="Genomic_DNA"/>
</dbReference>
<dbReference type="OrthoDB" id="8176814at2759"/>
<dbReference type="GO" id="GO:0043025">
    <property type="term" value="C:neuronal cell body"/>
    <property type="evidence" value="ECO:0007669"/>
    <property type="project" value="TreeGrafter"/>
</dbReference>
<evidence type="ECO:0000256" key="5">
    <source>
        <dbReference type="ARBA" id="ARBA00023136"/>
    </source>
</evidence>
<evidence type="ECO:0000313" key="10">
    <source>
        <dbReference type="Proteomes" id="UP000625711"/>
    </source>
</evidence>
<dbReference type="GO" id="GO:0007165">
    <property type="term" value="P:signal transduction"/>
    <property type="evidence" value="ECO:0007669"/>
    <property type="project" value="UniProtKB-KW"/>
</dbReference>
<keyword evidence="7" id="KW-0807">Transducer</keyword>
<reference evidence="9" key="1">
    <citation type="submission" date="2020-08" db="EMBL/GenBank/DDBJ databases">
        <title>Genome sequencing and assembly of the red palm weevil Rhynchophorus ferrugineus.</title>
        <authorList>
            <person name="Dias G.B."/>
            <person name="Bergman C.M."/>
            <person name="Manee M."/>
        </authorList>
    </citation>
    <scope>NUCLEOTIDE SEQUENCE</scope>
    <source>
        <strain evidence="9">AA-2017</strain>
        <tissue evidence="9">Whole larva</tissue>
    </source>
</reference>
<sequence>MIELLKVYGKIKDSVEIINSSASNGVLLLILSCLLHLVVTPYFLLLEIFKGKFSFFGTLQVLWVLGHIGRLLILVEPCQNCLDEYKITSSLISEMALLEFDKETKKLLKHFASQFFYAEISFHACGFFAINRNLLTSVCGAVTTYLVILFQFNGNGGN</sequence>
<keyword evidence="3 8" id="KW-0812">Transmembrane</keyword>
<comment type="caution">
    <text evidence="9">The sequence shown here is derived from an EMBL/GenBank/DDBJ whole genome shotgun (WGS) entry which is preliminary data.</text>
</comment>
<comment type="subcellular location">
    <subcellularLocation>
        <location evidence="1">Cell membrane</location>
        <topology evidence="1">Multi-pass membrane protein</topology>
    </subcellularLocation>
</comment>
<dbReference type="PANTHER" id="PTHR21143:SF123">
    <property type="entry name" value="GUSTATORY RECEPTOR FOR SUGAR TASTE 43A-RELATED"/>
    <property type="match status" value="1"/>
</dbReference>
<keyword evidence="6" id="KW-0675">Receptor</keyword>
<evidence type="ECO:0000256" key="8">
    <source>
        <dbReference type="SAM" id="Phobius"/>
    </source>
</evidence>
<feature type="transmembrane region" description="Helical" evidence="8">
    <location>
        <begin position="53"/>
        <end position="73"/>
    </location>
</feature>
<evidence type="ECO:0000256" key="4">
    <source>
        <dbReference type="ARBA" id="ARBA00022989"/>
    </source>
</evidence>
<evidence type="ECO:0000256" key="3">
    <source>
        <dbReference type="ARBA" id="ARBA00022692"/>
    </source>
</evidence>
<accession>A0A834IP28</accession>
<organism evidence="9 10">
    <name type="scientific">Rhynchophorus ferrugineus</name>
    <name type="common">Red palm weevil</name>
    <name type="synonym">Curculio ferrugineus</name>
    <dbReference type="NCBI Taxonomy" id="354439"/>
    <lineage>
        <taxon>Eukaryota</taxon>
        <taxon>Metazoa</taxon>
        <taxon>Ecdysozoa</taxon>
        <taxon>Arthropoda</taxon>
        <taxon>Hexapoda</taxon>
        <taxon>Insecta</taxon>
        <taxon>Pterygota</taxon>
        <taxon>Neoptera</taxon>
        <taxon>Endopterygota</taxon>
        <taxon>Coleoptera</taxon>
        <taxon>Polyphaga</taxon>
        <taxon>Cucujiformia</taxon>
        <taxon>Curculionidae</taxon>
        <taxon>Dryophthorinae</taxon>
        <taxon>Rhynchophorus</taxon>
    </lineage>
</organism>
<keyword evidence="10" id="KW-1185">Reference proteome</keyword>
<evidence type="ECO:0000256" key="2">
    <source>
        <dbReference type="ARBA" id="ARBA00022475"/>
    </source>
</evidence>
<dbReference type="InterPro" id="IPR013604">
    <property type="entry name" value="7TM_chemorcpt"/>
</dbReference>
<evidence type="ECO:0000256" key="1">
    <source>
        <dbReference type="ARBA" id="ARBA00004651"/>
    </source>
</evidence>